<evidence type="ECO:0000313" key="2">
    <source>
        <dbReference type="Proteomes" id="UP001497700"/>
    </source>
</evidence>
<evidence type="ECO:0000313" key="1">
    <source>
        <dbReference type="EMBL" id="KAI4865110.1"/>
    </source>
</evidence>
<organism evidence="1 2">
    <name type="scientific">Hypoxylon rubiginosum</name>
    <dbReference type="NCBI Taxonomy" id="110542"/>
    <lineage>
        <taxon>Eukaryota</taxon>
        <taxon>Fungi</taxon>
        <taxon>Dikarya</taxon>
        <taxon>Ascomycota</taxon>
        <taxon>Pezizomycotina</taxon>
        <taxon>Sordariomycetes</taxon>
        <taxon>Xylariomycetidae</taxon>
        <taxon>Xylariales</taxon>
        <taxon>Hypoxylaceae</taxon>
        <taxon>Hypoxylon</taxon>
    </lineage>
</organism>
<gene>
    <name evidence="1" type="ORF">F4820DRAFT_308165</name>
</gene>
<comment type="caution">
    <text evidence="1">The sequence shown here is derived from an EMBL/GenBank/DDBJ whole genome shotgun (WGS) entry which is preliminary data.</text>
</comment>
<proteinExistence type="predicted"/>
<dbReference type="Proteomes" id="UP001497700">
    <property type="component" value="Unassembled WGS sequence"/>
</dbReference>
<protein>
    <submittedName>
        <fullName evidence="1">Uncharacterized protein</fullName>
    </submittedName>
</protein>
<name>A0ACB9Z1Q4_9PEZI</name>
<keyword evidence="2" id="KW-1185">Reference proteome</keyword>
<sequence>MHHFVTLFLHLFLTSLTQHMPIVRSEAAASDAKTSFVKVYRFPSASSLLHPCCYHSPALARKASHDLGRLPFADFESNLEQIFLSPSRYLRVGRTKFHAQPTTGRDLIPCYRPI</sequence>
<dbReference type="EMBL" id="MU393476">
    <property type="protein sequence ID" value="KAI4865110.1"/>
    <property type="molecule type" value="Genomic_DNA"/>
</dbReference>
<reference evidence="1 2" key="1">
    <citation type="journal article" date="2022" name="New Phytol.">
        <title>Ecological generalism drives hyperdiversity of secondary metabolite gene clusters in xylarialean endophytes.</title>
        <authorList>
            <person name="Franco M.E.E."/>
            <person name="Wisecaver J.H."/>
            <person name="Arnold A.E."/>
            <person name="Ju Y.M."/>
            <person name="Slot J.C."/>
            <person name="Ahrendt S."/>
            <person name="Moore L.P."/>
            <person name="Eastman K.E."/>
            <person name="Scott K."/>
            <person name="Konkel Z."/>
            <person name="Mondo S.J."/>
            <person name="Kuo A."/>
            <person name="Hayes R.D."/>
            <person name="Haridas S."/>
            <person name="Andreopoulos B."/>
            <person name="Riley R."/>
            <person name="LaButti K."/>
            <person name="Pangilinan J."/>
            <person name="Lipzen A."/>
            <person name="Amirebrahimi M."/>
            <person name="Yan J."/>
            <person name="Adam C."/>
            <person name="Keymanesh K."/>
            <person name="Ng V."/>
            <person name="Louie K."/>
            <person name="Northen T."/>
            <person name="Drula E."/>
            <person name="Henrissat B."/>
            <person name="Hsieh H.M."/>
            <person name="Youens-Clark K."/>
            <person name="Lutzoni F."/>
            <person name="Miadlikowska J."/>
            <person name="Eastwood D.C."/>
            <person name="Hamelin R.C."/>
            <person name="Grigoriev I.V."/>
            <person name="U'Ren J.M."/>
        </authorList>
    </citation>
    <scope>NUCLEOTIDE SEQUENCE [LARGE SCALE GENOMIC DNA]</scope>
    <source>
        <strain evidence="1 2">CBS 119005</strain>
    </source>
</reference>
<accession>A0ACB9Z1Q4</accession>